<evidence type="ECO:0000313" key="5">
    <source>
        <dbReference type="Proteomes" id="UP000428260"/>
    </source>
</evidence>
<dbReference type="SUPFAM" id="SSF53756">
    <property type="entry name" value="UDP-Glycosyltransferase/glycogen phosphorylase"/>
    <property type="match status" value="1"/>
</dbReference>
<gene>
    <name evidence="4" type="ORF">GM418_12485</name>
</gene>
<keyword evidence="1 4" id="KW-0808">Transferase</keyword>
<dbReference type="InterPro" id="IPR001296">
    <property type="entry name" value="Glyco_trans_1"/>
</dbReference>
<sequence length="366" mass="42310">MKILFDHQAFSYQDYGGVSRYFVELYKIFSVENDVDFSVTVSNSEFLGQLNQKAIHFFQGRNFVGKRYAMNRLNIPFSKRKIRKGNFDVFHPTYFDPYFTKANKKPGVITVHDLTVDLFPEYFKSYDFAKRENKLKCFESVDAIISVSENTKKDIVELYNISPEKIHVVYHGVNQTLTETMSDPEKQIDLESESYILYVGSRRGYKNFLIFVKAVSLLLKKQNIHLVCIGGGAFNKEEIIEFTKLGVETNIKYVNFSDVKLKWLYQNALCFVFPSLYEGFGMPILEAFSNNCPVVLSNRSCFPEIAGDSAVYFEPDDTDSILSSVKELIENESKRNEIVEKGKNRLKIFSWEKAAAETLEVYKRII</sequence>
<keyword evidence="5" id="KW-1185">Reference proteome</keyword>
<accession>A0A6I6JNB4</accession>
<protein>
    <submittedName>
        <fullName evidence="4">Glycosyltransferase</fullName>
    </submittedName>
</protein>
<organism evidence="4 5">
    <name type="scientific">Maribellus comscasis</name>
    <dbReference type="NCBI Taxonomy" id="2681766"/>
    <lineage>
        <taxon>Bacteria</taxon>
        <taxon>Pseudomonadati</taxon>
        <taxon>Bacteroidota</taxon>
        <taxon>Bacteroidia</taxon>
        <taxon>Marinilabiliales</taxon>
        <taxon>Prolixibacteraceae</taxon>
        <taxon>Maribellus</taxon>
    </lineage>
</organism>
<reference evidence="4 5" key="1">
    <citation type="submission" date="2019-11" db="EMBL/GenBank/DDBJ databases">
        <authorList>
            <person name="Zheng R.K."/>
            <person name="Sun C.M."/>
        </authorList>
    </citation>
    <scope>NUCLEOTIDE SEQUENCE [LARGE SCALE GENOMIC DNA]</scope>
    <source>
        <strain evidence="4 5">WC007</strain>
    </source>
</reference>
<dbReference type="EMBL" id="CP046401">
    <property type="protein sequence ID" value="QGY44446.1"/>
    <property type="molecule type" value="Genomic_DNA"/>
</dbReference>
<dbReference type="CDD" id="cd03809">
    <property type="entry name" value="GT4_MtfB-like"/>
    <property type="match status" value="1"/>
</dbReference>
<dbReference type="Pfam" id="PF00534">
    <property type="entry name" value="Glycos_transf_1"/>
    <property type="match status" value="1"/>
</dbReference>
<dbReference type="RefSeq" id="WP_158866655.1">
    <property type="nucleotide sequence ID" value="NZ_CP046401.1"/>
</dbReference>
<evidence type="ECO:0000259" key="3">
    <source>
        <dbReference type="Pfam" id="PF13439"/>
    </source>
</evidence>
<dbReference type="InterPro" id="IPR028098">
    <property type="entry name" value="Glyco_trans_4-like_N"/>
</dbReference>
<dbReference type="Proteomes" id="UP000428260">
    <property type="component" value="Chromosome"/>
</dbReference>
<evidence type="ECO:0000259" key="2">
    <source>
        <dbReference type="Pfam" id="PF00534"/>
    </source>
</evidence>
<proteinExistence type="predicted"/>
<dbReference type="GO" id="GO:0009103">
    <property type="term" value="P:lipopolysaccharide biosynthetic process"/>
    <property type="evidence" value="ECO:0007669"/>
    <property type="project" value="TreeGrafter"/>
</dbReference>
<dbReference type="KEGG" id="mcos:GM418_12485"/>
<dbReference type="Pfam" id="PF13439">
    <property type="entry name" value="Glyco_transf_4"/>
    <property type="match status" value="1"/>
</dbReference>
<dbReference type="Gene3D" id="3.40.50.2000">
    <property type="entry name" value="Glycogen Phosphorylase B"/>
    <property type="match status" value="2"/>
</dbReference>
<feature type="domain" description="Glycosyltransferase subfamily 4-like N-terminal" evidence="3">
    <location>
        <begin position="15"/>
        <end position="174"/>
    </location>
</feature>
<feature type="domain" description="Glycosyl transferase family 1" evidence="2">
    <location>
        <begin position="191"/>
        <end position="345"/>
    </location>
</feature>
<name>A0A6I6JNB4_9BACT</name>
<dbReference type="AlphaFoldDB" id="A0A6I6JNB4"/>
<dbReference type="PANTHER" id="PTHR46401">
    <property type="entry name" value="GLYCOSYLTRANSFERASE WBBK-RELATED"/>
    <property type="match status" value="1"/>
</dbReference>
<evidence type="ECO:0000256" key="1">
    <source>
        <dbReference type="ARBA" id="ARBA00022679"/>
    </source>
</evidence>
<dbReference type="GO" id="GO:0016757">
    <property type="term" value="F:glycosyltransferase activity"/>
    <property type="evidence" value="ECO:0007669"/>
    <property type="project" value="InterPro"/>
</dbReference>
<dbReference type="PANTHER" id="PTHR46401:SF2">
    <property type="entry name" value="GLYCOSYLTRANSFERASE WBBK-RELATED"/>
    <property type="match status" value="1"/>
</dbReference>
<evidence type="ECO:0000313" key="4">
    <source>
        <dbReference type="EMBL" id="QGY44446.1"/>
    </source>
</evidence>